<dbReference type="AlphaFoldDB" id="A0A1S8DH72"/>
<dbReference type="Proteomes" id="UP000242847">
    <property type="component" value="Unassembled WGS sequence"/>
</dbReference>
<name>A0A1S8DH72_9GAMM</name>
<evidence type="ECO:0000256" key="3">
    <source>
        <dbReference type="ARBA" id="ARBA00022842"/>
    </source>
</evidence>
<keyword evidence="5" id="KW-1185">Reference proteome</keyword>
<dbReference type="NCBIfam" id="TIGR01509">
    <property type="entry name" value="HAD-SF-IA-v3"/>
    <property type="match status" value="1"/>
</dbReference>
<evidence type="ECO:0000256" key="1">
    <source>
        <dbReference type="ARBA" id="ARBA00001946"/>
    </source>
</evidence>
<keyword evidence="2" id="KW-0378">Hydrolase</keyword>
<sequence>MIQLVTFDLDNTLWETESVVANAERVLADWLGKQAPNYAAARDQDTRKALLAEVLDGDPALRHRVTPLRIAVLELGLRKAGYSADEAQRLARAGFEVFIDARHRLEYFPHMELVLQLLSQQYQLACISNGNADVRRLGLDRYFSIIVSADEVGISKPDPAPFLAALNSAGVEPQQALHIGDHPGDDIQGALDVGMHTLWFNPQGNAWTGQQRAHGEVRCLSEIPPWLNRYQRYAKR</sequence>
<gene>
    <name evidence="4" type="ORF">BXT89_05520</name>
</gene>
<dbReference type="InterPro" id="IPR023214">
    <property type="entry name" value="HAD_sf"/>
</dbReference>
<reference evidence="4 5" key="1">
    <citation type="submission" date="2017-01" db="EMBL/GenBank/DDBJ databases">
        <title>Draft genome sequence of Pseudomonas pachastrellae type strain CCUG 46540T from a deep sea.</title>
        <authorList>
            <person name="Gomila M."/>
            <person name="Mulet M."/>
            <person name="Lalucat J."/>
            <person name="Garcia-Valdes E."/>
        </authorList>
    </citation>
    <scope>NUCLEOTIDE SEQUENCE [LARGE SCALE GENOMIC DNA]</scope>
    <source>
        <strain evidence="4 5">CCUG 46540</strain>
    </source>
</reference>
<dbReference type="Gene3D" id="1.20.120.1600">
    <property type="match status" value="1"/>
</dbReference>
<comment type="caution">
    <text evidence="4">The sequence shown here is derived from an EMBL/GenBank/DDBJ whole genome shotgun (WGS) entry which is preliminary data.</text>
</comment>
<dbReference type="STRING" id="254161.SAMN05216256_111122"/>
<dbReference type="InterPro" id="IPR036412">
    <property type="entry name" value="HAD-like_sf"/>
</dbReference>
<dbReference type="OrthoDB" id="367448at2"/>
<dbReference type="SFLD" id="SFLDS00003">
    <property type="entry name" value="Haloacid_Dehalogenase"/>
    <property type="match status" value="1"/>
</dbReference>
<dbReference type="PANTHER" id="PTHR46470">
    <property type="entry name" value="N-ACYLNEURAMINATE-9-PHOSPHATASE"/>
    <property type="match status" value="1"/>
</dbReference>
<evidence type="ECO:0000313" key="4">
    <source>
        <dbReference type="EMBL" id="ONM44788.1"/>
    </source>
</evidence>
<dbReference type="PANTHER" id="PTHR46470:SF4">
    <property type="entry name" value="5-AMINO-6-(5-PHOSPHO-D-RIBITYLAMINO)URACIL PHOSPHATASE YIGB"/>
    <property type="match status" value="1"/>
</dbReference>
<dbReference type="Gene3D" id="3.40.50.1000">
    <property type="entry name" value="HAD superfamily/HAD-like"/>
    <property type="match status" value="1"/>
</dbReference>
<accession>A0A1S8DH72</accession>
<organism evidence="4 5">
    <name type="scientific">Halopseudomonas pachastrellae</name>
    <dbReference type="NCBI Taxonomy" id="254161"/>
    <lineage>
        <taxon>Bacteria</taxon>
        <taxon>Pseudomonadati</taxon>
        <taxon>Pseudomonadota</taxon>
        <taxon>Gammaproteobacteria</taxon>
        <taxon>Pseudomonadales</taxon>
        <taxon>Pseudomonadaceae</taxon>
        <taxon>Halopseudomonas</taxon>
    </lineage>
</organism>
<evidence type="ECO:0000256" key="2">
    <source>
        <dbReference type="ARBA" id="ARBA00022801"/>
    </source>
</evidence>
<dbReference type="SFLD" id="SFLDG01129">
    <property type="entry name" value="C1.5:_HAD__Beta-PGM__Phosphata"/>
    <property type="match status" value="1"/>
</dbReference>
<evidence type="ECO:0008006" key="6">
    <source>
        <dbReference type="Google" id="ProtNLM"/>
    </source>
</evidence>
<dbReference type="Pfam" id="PF00702">
    <property type="entry name" value="Hydrolase"/>
    <property type="match status" value="1"/>
</dbReference>
<dbReference type="GO" id="GO:0009231">
    <property type="term" value="P:riboflavin biosynthetic process"/>
    <property type="evidence" value="ECO:0007669"/>
    <property type="project" value="TreeGrafter"/>
</dbReference>
<dbReference type="EMBL" id="MUBC01000009">
    <property type="protein sequence ID" value="ONM44788.1"/>
    <property type="molecule type" value="Genomic_DNA"/>
</dbReference>
<evidence type="ECO:0000313" key="5">
    <source>
        <dbReference type="Proteomes" id="UP000242847"/>
    </source>
</evidence>
<dbReference type="InterPro" id="IPR006439">
    <property type="entry name" value="HAD-SF_hydro_IA"/>
</dbReference>
<protein>
    <recommendedName>
        <fullName evidence="6">HAD family hydrolase</fullName>
    </recommendedName>
</protein>
<dbReference type="InterPro" id="IPR051400">
    <property type="entry name" value="HAD-like_hydrolase"/>
</dbReference>
<proteinExistence type="predicted"/>
<dbReference type="SUPFAM" id="SSF56784">
    <property type="entry name" value="HAD-like"/>
    <property type="match status" value="1"/>
</dbReference>
<dbReference type="NCBIfam" id="TIGR01549">
    <property type="entry name" value="HAD-SF-IA-v1"/>
    <property type="match status" value="1"/>
</dbReference>
<comment type="cofactor">
    <cofactor evidence="1">
        <name>Mg(2+)</name>
        <dbReference type="ChEBI" id="CHEBI:18420"/>
    </cofactor>
</comment>
<dbReference type="PRINTS" id="PR00413">
    <property type="entry name" value="HADHALOGNASE"/>
</dbReference>
<keyword evidence="3" id="KW-0460">Magnesium</keyword>
<dbReference type="RefSeq" id="WP_083725539.1">
    <property type="nucleotide sequence ID" value="NZ_FOUD01000011.1"/>
</dbReference>
<dbReference type="GO" id="GO:0016787">
    <property type="term" value="F:hydrolase activity"/>
    <property type="evidence" value="ECO:0007669"/>
    <property type="project" value="UniProtKB-KW"/>
</dbReference>